<protein>
    <submittedName>
        <fullName evidence="2">Uncharacterized protein</fullName>
    </submittedName>
</protein>
<feature type="region of interest" description="Disordered" evidence="1">
    <location>
        <begin position="154"/>
        <end position="190"/>
    </location>
</feature>
<dbReference type="EMBL" id="BAAAGS010000087">
    <property type="protein sequence ID" value="GAA0560637.1"/>
    <property type="molecule type" value="Genomic_DNA"/>
</dbReference>
<accession>A0ABN1E846</accession>
<evidence type="ECO:0000256" key="1">
    <source>
        <dbReference type="SAM" id="MobiDB-lite"/>
    </source>
</evidence>
<sequence>MTANTDTTDFTPPYNITWRTFLGSLDRMASDASLPSVIDRSYLSWMPGSVQTSYLTLCRQFGLIDDDGSPMSLLSEIVYTPNSRPEVVARLLRVHYAAIVELGKTHATLQQLMDLWKETFGQNGETRRKAITFYMQAADFAQIPVSPLWERGVAKASRQATPARRARPRARRTKQKPTAPQSTSTPSDTVVLASGAGTLSISVDIDPLLLSEEDRGFVFGVIDSVHEYQNKHTSDTTNDPEDTTS</sequence>
<feature type="compositionally biased region" description="Polar residues" evidence="1">
    <location>
        <begin position="179"/>
        <end position="188"/>
    </location>
</feature>
<evidence type="ECO:0000313" key="2">
    <source>
        <dbReference type="EMBL" id="GAA0560637.1"/>
    </source>
</evidence>
<keyword evidence="3" id="KW-1185">Reference proteome</keyword>
<dbReference type="Proteomes" id="UP001500729">
    <property type="component" value="Unassembled WGS sequence"/>
</dbReference>
<dbReference type="RefSeq" id="WP_009951453.1">
    <property type="nucleotide sequence ID" value="NZ_BAAAGS010000087.1"/>
</dbReference>
<organism evidence="2 3">
    <name type="scientific">Saccharopolyspora erythraea</name>
    <name type="common">Streptomyces erythraeus</name>
    <dbReference type="NCBI Taxonomy" id="1836"/>
    <lineage>
        <taxon>Bacteria</taxon>
        <taxon>Bacillati</taxon>
        <taxon>Actinomycetota</taxon>
        <taxon>Actinomycetes</taxon>
        <taxon>Pseudonocardiales</taxon>
        <taxon>Pseudonocardiaceae</taxon>
        <taxon>Saccharopolyspora</taxon>
    </lineage>
</organism>
<name>A0ABN1E846_SACER</name>
<feature type="compositionally biased region" description="Basic residues" evidence="1">
    <location>
        <begin position="164"/>
        <end position="175"/>
    </location>
</feature>
<reference evidence="2 3" key="1">
    <citation type="journal article" date="2019" name="Int. J. Syst. Evol. Microbiol.">
        <title>The Global Catalogue of Microorganisms (GCM) 10K type strain sequencing project: providing services to taxonomists for standard genome sequencing and annotation.</title>
        <authorList>
            <consortium name="The Broad Institute Genomics Platform"/>
            <consortium name="The Broad Institute Genome Sequencing Center for Infectious Disease"/>
            <person name="Wu L."/>
            <person name="Ma J."/>
        </authorList>
    </citation>
    <scope>NUCLEOTIDE SEQUENCE [LARGE SCALE GENOMIC DNA]</scope>
    <source>
        <strain evidence="2 3">JCM 10303</strain>
    </source>
</reference>
<evidence type="ECO:0000313" key="3">
    <source>
        <dbReference type="Proteomes" id="UP001500729"/>
    </source>
</evidence>
<gene>
    <name evidence="2" type="ORF">GCM10009533_67070</name>
</gene>
<proteinExistence type="predicted"/>
<comment type="caution">
    <text evidence="2">The sequence shown here is derived from an EMBL/GenBank/DDBJ whole genome shotgun (WGS) entry which is preliminary data.</text>
</comment>